<dbReference type="InterPro" id="IPR004045">
    <property type="entry name" value="Glutathione_S-Trfase_N"/>
</dbReference>
<dbReference type="GO" id="GO:0045174">
    <property type="term" value="F:glutathione dehydrogenase (ascorbate) activity"/>
    <property type="evidence" value="ECO:0007669"/>
    <property type="project" value="TreeGrafter"/>
</dbReference>
<dbReference type="SUPFAM" id="SSF47616">
    <property type="entry name" value="GST C-terminal domain-like"/>
    <property type="match status" value="1"/>
</dbReference>
<feature type="region of interest" description="Disordered" evidence="2">
    <location>
        <begin position="74"/>
        <end position="137"/>
    </location>
</feature>
<dbReference type="SUPFAM" id="SSF52833">
    <property type="entry name" value="Thioredoxin-like"/>
    <property type="match status" value="1"/>
</dbReference>
<proteinExistence type="inferred from homology"/>
<feature type="compositionally biased region" description="Basic and acidic residues" evidence="2">
    <location>
        <begin position="92"/>
        <end position="101"/>
    </location>
</feature>
<sequence>MTYCPYAERTRLVLKAKGIPHDIVNINLTEKPEWYFKIHPEVWAGKVPALLDGDKVVIESLDISDYLDEKYPENPPVLRRCGSEEEGQGADPEDRTGDGRLRQNTVLERGENTRRMGGGVPAASAGVRGRASQKGNPPSLAATSLEWWVDYMLWPWSERRGAIRLKLGTKLPYKEDQLTHLHKWQETMAEQPLVAEIAIPPETFYKLVEARLKGITVDYDNL</sequence>
<dbReference type="PANTHER" id="PTHR43968:SF6">
    <property type="entry name" value="GLUTATHIONE S-TRANSFERASE OMEGA"/>
    <property type="match status" value="1"/>
</dbReference>
<evidence type="ECO:0000256" key="2">
    <source>
        <dbReference type="SAM" id="MobiDB-lite"/>
    </source>
</evidence>
<dbReference type="AlphaFoldDB" id="A0AAV8XXJ7"/>
<gene>
    <name evidence="4" type="ORF">NQ318_006613</name>
</gene>
<dbReference type="PROSITE" id="PS50404">
    <property type="entry name" value="GST_NTER"/>
    <property type="match status" value="1"/>
</dbReference>
<evidence type="ECO:0000313" key="5">
    <source>
        <dbReference type="Proteomes" id="UP001162162"/>
    </source>
</evidence>
<dbReference type="GO" id="GO:0005737">
    <property type="term" value="C:cytoplasm"/>
    <property type="evidence" value="ECO:0007669"/>
    <property type="project" value="TreeGrafter"/>
</dbReference>
<dbReference type="PANTHER" id="PTHR43968">
    <property type="match status" value="1"/>
</dbReference>
<dbReference type="Proteomes" id="UP001162162">
    <property type="component" value="Unassembled WGS sequence"/>
</dbReference>
<dbReference type="Gene3D" id="3.40.30.10">
    <property type="entry name" value="Glutaredoxin"/>
    <property type="match status" value="1"/>
</dbReference>
<organism evidence="4 5">
    <name type="scientific">Aromia moschata</name>
    <dbReference type="NCBI Taxonomy" id="1265417"/>
    <lineage>
        <taxon>Eukaryota</taxon>
        <taxon>Metazoa</taxon>
        <taxon>Ecdysozoa</taxon>
        <taxon>Arthropoda</taxon>
        <taxon>Hexapoda</taxon>
        <taxon>Insecta</taxon>
        <taxon>Pterygota</taxon>
        <taxon>Neoptera</taxon>
        <taxon>Endopterygota</taxon>
        <taxon>Coleoptera</taxon>
        <taxon>Polyphaga</taxon>
        <taxon>Cucujiformia</taxon>
        <taxon>Chrysomeloidea</taxon>
        <taxon>Cerambycidae</taxon>
        <taxon>Cerambycinae</taxon>
        <taxon>Callichromatini</taxon>
        <taxon>Aromia</taxon>
    </lineage>
</organism>
<dbReference type="InterPro" id="IPR036249">
    <property type="entry name" value="Thioredoxin-like_sf"/>
</dbReference>
<evidence type="ECO:0000256" key="1">
    <source>
        <dbReference type="ARBA" id="ARBA00011067"/>
    </source>
</evidence>
<dbReference type="InterPro" id="IPR050983">
    <property type="entry name" value="GST_Omega/HSP26"/>
</dbReference>
<feature type="domain" description="GST N-terminal" evidence="3">
    <location>
        <begin position="1"/>
        <end position="75"/>
    </location>
</feature>
<comment type="caution">
    <text evidence="4">The sequence shown here is derived from an EMBL/GenBank/DDBJ whole genome shotgun (WGS) entry which is preliminary data.</text>
</comment>
<accession>A0AAV8XXJ7</accession>
<dbReference type="InterPro" id="IPR036282">
    <property type="entry name" value="Glutathione-S-Trfase_C_sf"/>
</dbReference>
<name>A0AAV8XXJ7_9CUCU</name>
<comment type="similarity">
    <text evidence="1">Belongs to the GST superfamily. Omega family.</text>
</comment>
<dbReference type="FunFam" id="3.40.30.10:FF:000123">
    <property type="entry name" value="Glutathione transferase o1"/>
    <property type="match status" value="1"/>
</dbReference>
<dbReference type="Gene3D" id="1.20.1050.10">
    <property type="match status" value="1"/>
</dbReference>
<dbReference type="GO" id="GO:0006749">
    <property type="term" value="P:glutathione metabolic process"/>
    <property type="evidence" value="ECO:0007669"/>
    <property type="project" value="TreeGrafter"/>
</dbReference>
<evidence type="ECO:0000313" key="4">
    <source>
        <dbReference type="EMBL" id="KAJ8943611.1"/>
    </source>
</evidence>
<protein>
    <recommendedName>
        <fullName evidence="3">GST N-terminal domain-containing protein</fullName>
    </recommendedName>
</protein>
<keyword evidence="5" id="KW-1185">Reference proteome</keyword>
<dbReference type="Pfam" id="PF13417">
    <property type="entry name" value="GST_N_3"/>
    <property type="match status" value="1"/>
</dbReference>
<reference evidence="4" key="1">
    <citation type="journal article" date="2023" name="Insect Mol. Biol.">
        <title>Genome sequencing provides insights into the evolution of gene families encoding plant cell wall-degrading enzymes in longhorned beetles.</title>
        <authorList>
            <person name="Shin N.R."/>
            <person name="Okamura Y."/>
            <person name="Kirsch R."/>
            <person name="Pauchet Y."/>
        </authorList>
    </citation>
    <scope>NUCLEOTIDE SEQUENCE</scope>
    <source>
        <strain evidence="4">AMC_N1</strain>
    </source>
</reference>
<evidence type="ECO:0000259" key="3">
    <source>
        <dbReference type="PROSITE" id="PS50404"/>
    </source>
</evidence>
<dbReference type="PROSITE" id="PS51354">
    <property type="entry name" value="GLUTAREDOXIN_2"/>
    <property type="match status" value="1"/>
</dbReference>
<dbReference type="EMBL" id="JAPWTK010000284">
    <property type="protein sequence ID" value="KAJ8943611.1"/>
    <property type="molecule type" value="Genomic_DNA"/>
</dbReference>
<dbReference type="GO" id="GO:0004364">
    <property type="term" value="F:glutathione transferase activity"/>
    <property type="evidence" value="ECO:0007669"/>
    <property type="project" value="TreeGrafter"/>
</dbReference>